<keyword evidence="3" id="KW-0653">Protein transport</keyword>
<feature type="domain" description="Sec23/Sec24 trunk" evidence="7">
    <location>
        <begin position="227"/>
        <end position="462"/>
    </location>
</feature>
<feature type="domain" description="Sec23/Sec24 helical" evidence="8">
    <location>
        <begin position="563"/>
        <end position="663"/>
    </location>
</feature>
<evidence type="ECO:0000256" key="4">
    <source>
        <dbReference type="SAM" id="MobiDB-lite"/>
    </source>
</evidence>
<dbReference type="Gene3D" id="1.20.120.730">
    <property type="entry name" value="Sec23/Sec24 helical domain"/>
    <property type="match status" value="1"/>
</dbReference>
<evidence type="ECO:0000256" key="1">
    <source>
        <dbReference type="ARBA" id="ARBA00008334"/>
    </source>
</evidence>
<evidence type="ECO:0000259" key="5">
    <source>
        <dbReference type="Pfam" id="PF00626"/>
    </source>
</evidence>
<dbReference type="PANTHER" id="PTHR13803:SF4">
    <property type="entry name" value="SECRETORY 24CD, ISOFORM C"/>
    <property type="match status" value="1"/>
</dbReference>
<dbReference type="SUPFAM" id="SSF81811">
    <property type="entry name" value="Helical domain of Sec23/24"/>
    <property type="match status" value="1"/>
</dbReference>
<dbReference type="InterPro" id="IPR006895">
    <property type="entry name" value="Znf_Sec23_Sec24"/>
</dbReference>
<evidence type="ECO:0000256" key="3">
    <source>
        <dbReference type="ARBA" id="ARBA00022927"/>
    </source>
</evidence>
<feature type="domain" description="Gelsolin-like" evidence="5">
    <location>
        <begin position="704"/>
        <end position="761"/>
    </location>
</feature>
<evidence type="ECO:0000259" key="6">
    <source>
        <dbReference type="Pfam" id="PF04810"/>
    </source>
</evidence>
<feature type="domain" description="Sec23/Sec24 beta-sandwich" evidence="9">
    <location>
        <begin position="469"/>
        <end position="552"/>
    </location>
</feature>
<dbReference type="InterPro" id="IPR036465">
    <property type="entry name" value="vWFA_dom_sf"/>
</dbReference>
<dbReference type="InterPro" id="IPR006896">
    <property type="entry name" value="Sec23/24_trunk_dom"/>
</dbReference>
<name>S7PWS9_GLOTA</name>
<dbReference type="Pfam" id="PF04815">
    <property type="entry name" value="Sec23_helical"/>
    <property type="match status" value="1"/>
</dbReference>
<dbReference type="OMA" id="INPFMTF"/>
<dbReference type="GO" id="GO:0030127">
    <property type="term" value="C:COPII vesicle coat"/>
    <property type="evidence" value="ECO:0007669"/>
    <property type="project" value="InterPro"/>
</dbReference>
<dbReference type="Gene3D" id="3.40.20.10">
    <property type="entry name" value="Severin"/>
    <property type="match status" value="1"/>
</dbReference>
<protein>
    <submittedName>
        <fullName evidence="10">Sec24-like protein</fullName>
    </submittedName>
</protein>
<dbReference type="Proteomes" id="UP000030669">
    <property type="component" value="Unassembled WGS sequence"/>
</dbReference>
<dbReference type="InterPro" id="IPR036175">
    <property type="entry name" value="Sec23/24_helical_dom_sf"/>
</dbReference>
<evidence type="ECO:0000256" key="2">
    <source>
        <dbReference type="ARBA" id="ARBA00022448"/>
    </source>
</evidence>
<accession>S7PWS9</accession>
<dbReference type="HOGENOM" id="CLU_004589_1_2_1"/>
<dbReference type="InterPro" id="IPR036174">
    <property type="entry name" value="Znf_Sec23_Sec24_sf"/>
</dbReference>
<dbReference type="Pfam" id="PF04810">
    <property type="entry name" value="zf-Sec23_Sec24"/>
    <property type="match status" value="1"/>
</dbReference>
<dbReference type="InterPro" id="IPR006900">
    <property type="entry name" value="Sec23/24_helical_dom"/>
</dbReference>
<dbReference type="InterPro" id="IPR012990">
    <property type="entry name" value="Beta-sandwich_Sec23_24"/>
</dbReference>
<proteinExistence type="inferred from homology"/>
<keyword evidence="2" id="KW-0813">Transport</keyword>
<sequence length="837" mass="92276">MYAHSARIPQPPHSAGQPFKGLRTAIDPSQIPSPIESIEADQEKWETERYMTLPGNHVPLSTSDYIAIDQGNSSPKFIRVSTWNVPSTSALVNQCEVPLAAVVHPFAELDSTGGEEDIPVVDTGASGPARCSGCRGYVNPWCQWVAGGTRWKCNLCSHETPVESEYFSNLDANGLRLDHLNRPELTKGTVDFIVPEHYWATNPPPRIVPPYLSVEPPPAPSSTRPPRPMKTVFAFDVSADAAQSGFLESACRTVKAALYEEEGRVHGGVAIVSFDTALHFYNLSPDLDQGHMLVMPDLEEVFLPIREGVFADAVESRNVIENLLDALPSRFQEAPMTVSGLGSAIRGCLAALAGTGGQVIIFQATLPSVGAGALQPRLDESTLYDTPKEPTLFAPRDMAWKDIGEECAEEGVGVTMFLGMSKFVDVGSIGLVSSITGGQIFFHPRFESARDEFSMALQLRRVLRRKTVYHCAMRVRTSNGLRITAHYGNFNERMPGELDFGVLDADKAISVAFEHTKTLDDRGYAYLQCAVLHTTKEGQRRVRTINLALQVASLAGTVFRYADMDTVVSHYAREAVSQLATKRISQLRDILTEKCASLLLGYRRNCAASSAPTQLILPEAFKTLPVYTLAILKSKSLKARNVTSDVRNYHAHRVLSMGVRSLMHHLYPRMLAIHDLDDTIALPDANGRISWPSHMRDSYVYMEAHGIYLIDNEEMMVLWVGQSVAPQLLQDLFGVDDIFSIDPHLITLPILDSRLSSQVRNIITHRQLQRGYTPKLLVARQNIDAAEIEFADMLVEDQNNAAMSYLDYLCVVHKQINAALTGGGTIAGPTGFRSSPW</sequence>
<dbReference type="PANTHER" id="PTHR13803">
    <property type="entry name" value="SEC24-RELATED PROTEIN"/>
    <property type="match status" value="1"/>
</dbReference>
<reference evidence="10 11" key="1">
    <citation type="journal article" date="2012" name="Science">
        <title>The Paleozoic origin of enzymatic lignin decomposition reconstructed from 31 fungal genomes.</title>
        <authorList>
            <person name="Floudas D."/>
            <person name="Binder M."/>
            <person name="Riley R."/>
            <person name="Barry K."/>
            <person name="Blanchette R.A."/>
            <person name="Henrissat B."/>
            <person name="Martinez A.T."/>
            <person name="Otillar R."/>
            <person name="Spatafora J.W."/>
            <person name="Yadav J.S."/>
            <person name="Aerts A."/>
            <person name="Benoit I."/>
            <person name="Boyd A."/>
            <person name="Carlson A."/>
            <person name="Copeland A."/>
            <person name="Coutinho P.M."/>
            <person name="de Vries R.P."/>
            <person name="Ferreira P."/>
            <person name="Findley K."/>
            <person name="Foster B."/>
            <person name="Gaskell J."/>
            <person name="Glotzer D."/>
            <person name="Gorecki P."/>
            <person name="Heitman J."/>
            <person name="Hesse C."/>
            <person name="Hori C."/>
            <person name="Igarashi K."/>
            <person name="Jurgens J.A."/>
            <person name="Kallen N."/>
            <person name="Kersten P."/>
            <person name="Kohler A."/>
            <person name="Kuees U."/>
            <person name="Kumar T.K.A."/>
            <person name="Kuo A."/>
            <person name="LaButti K."/>
            <person name="Larrondo L.F."/>
            <person name="Lindquist E."/>
            <person name="Ling A."/>
            <person name="Lombard V."/>
            <person name="Lucas S."/>
            <person name="Lundell T."/>
            <person name="Martin R."/>
            <person name="McLaughlin D.J."/>
            <person name="Morgenstern I."/>
            <person name="Morin E."/>
            <person name="Murat C."/>
            <person name="Nagy L.G."/>
            <person name="Nolan M."/>
            <person name="Ohm R.A."/>
            <person name="Patyshakuliyeva A."/>
            <person name="Rokas A."/>
            <person name="Ruiz-Duenas F.J."/>
            <person name="Sabat G."/>
            <person name="Salamov A."/>
            <person name="Samejima M."/>
            <person name="Schmutz J."/>
            <person name="Slot J.C."/>
            <person name="St John F."/>
            <person name="Stenlid J."/>
            <person name="Sun H."/>
            <person name="Sun S."/>
            <person name="Syed K."/>
            <person name="Tsang A."/>
            <person name="Wiebenga A."/>
            <person name="Young D."/>
            <person name="Pisabarro A."/>
            <person name="Eastwood D.C."/>
            <person name="Martin F."/>
            <person name="Cullen D."/>
            <person name="Grigoriev I.V."/>
            <person name="Hibbett D.S."/>
        </authorList>
    </citation>
    <scope>NUCLEOTIDE SEQUENCE [LARGE SCALE GENOMIC DNA]</scope>
    <source>
        <strain evidence="10 11">ATCC 11539</strain>
    </source>
</reference>
<comment type="similarity">
    <text evidence="1">Belongs to the SEC23/SEC24 family. SEC24 subfamily.</text>
</comment>
<evidence type="ECO:0000259" key="7">
    <source>
        <dbReference type="Pfam" id="PF04811"/>
    </source>
</evidence>
<dbReference type="GeneID" id="19300366"/>
<dbReference type="OrthoDB" id="49016at2759"/>
<dbReference type="Gene3D" id="2.60.40.1670">
    <property type="entry name" value="beta-sandwich domain of Sec23/24"/>
    <property type="match status" value="1"/>
</dbReference>
<gene>
    <name evidence="10" type="ORF">GLOTRDRAFT_117575</name>
</gene>
<dbReference type="SUPFAM" id="SSF53300">
    <property type="entry name" value="vWA-like"/>
    <property type="match status" value="1"/>
</dbReference>
<dbReference type="InterPro" id="IPR007123">
    <property type="entry name" value="Gelsolin-like_dom"/>
</dbReference>
<dbReference type="Pfam" id="PF08033">
    <property type="entry name" value="Sec23_BS"/>
    <property type="match status" value="1"/>
</dbReference>
<dbReference type="SUPFAM" id="SSF81995">
    <property type="entry name" value="beta-sandwich domain of Sec23/24"/>
    <property type="match status" value="1"/>
</dbReference>
<dbReference type="GO" id="GO:0000149">
    <property type="term" value="F:SNARE binding"/>
    <property type="evidence" value="ECO:0007669"/>
    <property type="project" value="TreeGrafter"/>
</dbReference>
<dbReference type="eggNOG" id="KOG1984">
    <property type="taxonomic scope" value="Eukaryota"/>
</dbReference>
<dbReference type="InterPro" id="IPR029006">
    <property type="entry name" value="ADF-H/Gelsolin-like_dom_sf"/>
</dbReference>
<dbReference type="Pfam" id="PF00626">
    <property type="entry name" value="Gelsolin"/>
    <property type="match status" value="1"/>
</dbReference>
<dbReference type="GO" id="GO:0070971">
    <property type="term" value="C:endoplasmic reticulum exit site"/>
    <property type="evidence" value="ECO:0007669"/>
    <property type="project" value="TreeGrafter"/>
</dbReference>
<dbReference type="AlphaFoldDB" id="S7PWS9"/>
<evidence type="ECO:0000313" key="10">
    <source>
        <dbReference type="EMBL" id="EPQ52071.1"/>
    </source>
</evidence>
<dbReference type="Gene3D" id="3.40.50.410">
    <property type="entry name" value="von Willebrand factor, type A domain"/>
    <property type="match status" value="1"/>
</dbReference>
<dbReference type="GO" id="GO:0008270">
    <property type="term" value="F:zinc ion binding"/>
    <property type="evidence" value="ECO:0007669"/>
    <property type="project" value="InterPro"/>
</dbReference>
<dbReference type="SUPFAM" id="SSF82754">
    <property type="entry name" value="C-terminal, gelsolin-like domain of Sec23/24"/>
    <property type="match status" value="1"/>
</dbReference>
<dbReference type="STRING" id="670483.S7PWS9"/>
<feature type="region of interest" description="Disordered" evidence="4">
    <location>
        <begin position="1"/>
        <end position="20"/>
    </location>
</feature>
<evidence type="ECO:0000259" key="8">
    <source>
        <dbReference type="Pfam" id="PF04815"/>
    </source>
</evidence>
<dbReference type="GO" id="GO:0006886">
    <property type="term" value="P:intracellular protein transport"/>
    <property type="evidence" value="ECO:0007669"/>
    <property type="project" value="InterPro"/>
</dbReference>
<dbReference type="InterPro" id="IPR050550">
    <property type="entry name" value="SEC23_SEC24_subfamily"/>
</dbReference>
<feature type="domain" description="Zinc finger Sec23/Sec24-type" evidence="6">
    <location>
        <begin position="128"/>
        <end position="166"/>
    </location>
</feature>
<organism evidence="10 11">
    <name type="scientific">Gloeophyllum trabeum (strain ATCC 11539 / FP-39264 / Madison 617)</name>
    <name type="common">Brown rot fungus</name>
    <dbReference type="NCBI Taxonomy" id="670483"/>
    <lineage>
        <taxon>Eukaryota</taxon>
        <taxon>Fungi</taxon>
        <taxon>Dikarya</taxon>
        <taxon>Basidiomycota</taxon>
        <taxon>Agaricomycotina</taxon>
        <taxon>Agaricomycetes</taxon>
        <taxon>Gloeophyllales</taxon>
        <taxon>Gloeophyllaceae</taxon>
        <taxon>Gloeophyllum</taxon>
    </lineage>
</organism>
<dbReference type="RefSeq" id="XP_007869269.1">
    <property type="nucleotide sequence ID" value="XM_007871078.1"/>
</dbReference>
<dbReference type="EMBL" id="KB469308">
    <property type="protein sequence ID" value="EPQ52071.1"/>
    <property type="molecule type" value="Genomic_DNA"/>
</dbReference>
<dbReference type="SUPFAM" id="SSF82919">
    <property type="entry name" value="Zn-finger domain of Sec23/24"/>
    <property type="match status" value="1"/>
</dbReference>
<keyword evidence="11" id="KW-1185">Reference proteome</keyword>
<dbReference type="GO" id="GO:0090110">
    <property type="term" value="P:COPII-coated vesicle cargo loading"/>
    <property type="evidence" value="ECO:0007669"/>
    <property type="project" value="TreeGrafter"/>
</dbReference>
<dbReference type="InterPro" id="IPR036180">
    <property type="entry name" value="Gelsolin-like_dom_sf"/>
</dbReference>
<dbReference type="Gene3D" id="2.30.30.380">
    <property type="entry name" value="Zn-finger domain of Sec23/24"/>
    <property type="match status" value="1"/>
</dbReference>
<dbReference type="KEGG" id="gtr:GLOTRDRAFT_117575"/>
<dbReference type="Pfam" id="PF04811">
    <property type="entry name" value="Sec23_trunk"/>
    <property type="match status" value="1"/>
</dbReference>
<evidence type="ECO:0000313" key="11">
    <source>
        <dbReference type="Proteomes" id="UP000030669"/>
    </source>
</evidence>
<evidence type="ECO:0000259" key="9">
    <source>
        <dbReference type="Pfam" id="PF08033"/>
    </source>
</evidence>